<gene>
    <name evidence="1" type="ORF">ACFQ1E_10010</name>
</gene>
<sequence length="103" mass="10801">MNQPSSGYVAATDTISWIDTSGNLHIRVYSSDGNNVSERCADTGSAGWTTGSFLKPGGMVSATVWQDSAGAHIRVYCTAMGTTTEWCSDPGTPGWTQGSYTPA</sequence>
<organism evidence="1 2">
    <name type="scientific">Sphingomonas canadensis</name>
    <dbReference type="NCBI Taxonomy" id="1219257"/>
    <lineage>
        <taxon>Bacteria</taxon>
        <taxon>Pseudomonadati</taxon>
        <taxon>Pseudomonadota</taxon>
        <taxon>Alphaproteobacteria</taxon>
        <taxon>Sphingomonadales</taxon>
        <taxon>Sphingomonadaceae</taxon>
        <taxon>Sphingomonas</taxon>
    </lineage>
</organism>
<protein>
    <recommendedName>
        <fullName evidence="3">Fucose-binding lectin protein</fullName>
    </recommendedName>
</protein>
<dbReference type="EMBL" id="JBHTJG010000004">
    <property type="protein sequence ID" value="MFD0946673.1"/>
    <property type="molecule type" value="Genomic_DNA"/>
</dbReference>
<dbReference type="Proteomes" id="UP001596977">
    <property type="component" value="Unassembled WGS sequence"/>
</dbReference>
<dbReference type="RefSeq" id="WP_264944250.1">
    <property type="nucleotide sequence ID" value="NZ_JAPDRA010000004.1"/>
</dbReference>
<comment type="caution">
    <text evidence="1">The sequence shown here is derived from an EMBL/GenBank/DDBJ whole genome shotgun (WGS) entry which is preliminary data.</text>
</comment>
<keyword evidence="2" id="KW-1185">Reference proteome</keyword>
<evidence type="ECO:0008006" key="3">
    <source>
        <dbReference type="Google" id="ProtNLM"/>
    </source>
</evidence>
<proteinExistence type="predicted"/>
<evidence type="ECO:0000313" key="1">
    <source>
        <dbReference type="EMBL" id="MFD0946673.1"/>
    </source>
</evidence>
<reference evidence="2" key="1">
    <citation type="journal article" date="2019" name="Int. J. Syst. Evol. Microbiol.">
        <title>The Global Catalogue of Microorganisms (GCM) 10K type strain sequencing project: providing services to taxonomists for standard genome sequencing and annotation.</title>
        <authorList>
            <consortium name="The Broad Institute Genomics Platform"/>
            <consortium name="The Broad Institute Genome Sequencing Center for Infectious Disease"/>
            <person name="Wu L."/>
            <person name="Ma J."/>
        </authorList>
    </citation>
    <scope>NUCLEOTIDE SEQUENCE [LARGE SCALE GENOMIC DNA]</scope>
    <source>
        <strain evidence="2">CCUG 62982</strain>
    </source>
</reference>
<name>A0ABW3H5M3_9SPHN</name>
<dbReference type="Gene3D" id="2.40.128.190">
    <property type="match status" value="1"/>
</dbReference>
<accession>A0ABW3H5M3</accession>
<evidence type="ECO:0000313" key="2">
    <source>
        <dbReference type="Proteomes" id="UP001596977"/>
    </source>
</evidence>